<name>A0A776AJ87_9GAMM</name>
<evidence type="ECO:0008006" key="4">
    <source>
        <dbReference type="Google" id="ProtNLM"/>
    </source>
</evidence>
<feature type="transmembrane region" description="Helical" evidence="1">
    <location>
        <begin position="12"/>
        <end position="31"/>
    </location>
</feature>
<dbReference type="GO" id="GO:0005886">
    <property type="term" value="C:plasma membrane"/>
    <property type="evidence" value="ECO:0007669"/>
    <property type="project" value="TreeGrafter"/>
</dbReference>
<protein>
    <recommendedName>
        <fullName evidence="4">Invasion protein</fullName>
    </recommendedName>
</protein>
<dbReference type="RefSeq" id="WP_246194671.1">
    <property type="nucleotide sequence ID" value="NZ_CADCXY010000001.1"/>
</dbReference>
<gene>
    <name evidence="2" type="ORF">PSI9734_00218</name>
</gene>
<evidence type="ECO:0000256" key="1">
    <source>
        <dbReference type="SAM" id="Phobius"/>
    </source>
</evidence>
<dbReference type="PIRSF" id="PIRSF005610">
    <property type="entry name" value="SirB"/>
    <property type="match status" value="1"/>
</dbReference>
<dbReference type="InterPro" id="IPR007360">
    <property type="entry name" value="SirB"/>
</dbReference>
<dbReference type="PANTHER" id="PTHR39594">
    <property type="entry name" value="PROTEIN YCHQ"/>
    <property type="match status" value="1"/>
</dbReference>
<organism evidence="2 3">
    <name type="scientific">Pseudidiomarina piscicola</name>
    <dbReference type="NCBI Taxonomy" id="2614830"/>
    <lineage>
        <taxon>Bacteria</taxon>
        <taxon>Pseudomonadati</taxon>
        <taxon>Pseudomonadota</taxon>
        <taxon>Gammaproteobacteria</taxon>
        <taxon>Alteromonadales</taxon>
        <taxon>Idiomarinaceae</taxon>
        <taxon>Pseudidiomarina</taxon>
    </lineage>
</organism>
<sequence>MIPFEALKHLHVTFVVLSVLLFVLRFFWRCIDAKVAQQKWVKIVPHVIDTLLLLTIIGMLIHWQLWPWQTAWLGNKVLGLFGYILFGLVAMKASTATFRYGGFVIALGWIGFLFHVAFSKQALIG</sequence>
<accession>A0A776AJ87</accession>
<feature type="transmembrane region" description="Helical" evidence="1">
    <location>
        <begin position="71"/>
        <end position="91"/>
    </location>
</feature>
<evidence type="ECO:0000313" key="3">
    <source>
        <dbReference type="Proteomes" id="UP000481517"/>
    </source>
</evidence>
<dbReference type="Proteomes" id="UP000481517">
    <property type="component" value="Unassembled WGS sequence"/>
</dbReference>
<dbReference type="PANTHER" id="PTHR39594:SF1">
    <property type="entry name" value="PROTEIN YCHQ"/>
    <property type="match status" value="1"/>
</dbReference>
<dbReference type="Pfam" id="PF04247">
    <property type="entry name" value="SirB"/>
    <property type="match status" value="1"/>
</dbReference>
<dbReference type="EMBL" id="CADCXY010000001">
    <property type="protein sequence ID" value="CAB0149642.1"/>
    <property type="molecule type" value="Genomic_DNA"/>
</dbReference>
<keyword evidence="1" id="KW-0472">Membrane</keyword>
<evidence type="ECO:0000313" key="2">
    <source>
        <dbReference type="EMBL" id="CAB0149642.1"/>
    </source>
</evidence>
<dbReference type="AlphaFoldDB" id="A0A776AJ87"/>
<keyword evidence="1" id="KW-0812">Transmembrane</keyword>
<feature type="transmembrane region" description="Helical" evidence="1">
    <location>
        <begin position="98"/>
        <end position="118"/>
    </location>
</feature>
<feature type="transmembrane region" description="Helical" evidence="1">
    <location>
        <begin position="43"/>
        <end position="65"/>
    </location>
</feature>
<proteinExistence type="predicted"/>
<keyword evidence="1" id="KW-1133">Transmembrane helix</keyword>
<keyword evidence="3" id="KW-1185">Reference proteome</keyword>
<reference evidence="2 3" key="1">
    <citation type="submission" date="2020-02" db="EMBL/GenBank/DDBJ databases">
        <authorList>
            <person name="Rodrigo-Torres L."/>
            <person name="Arahal R. D."/>
            <person name="Lucena T."/>
        </authorList>
    </citation>
    <scope>NUCLEOTIDE SEQUENCE [LARGE SCALE GENOMIC DNA]</scope>
    <source>
        <strain evidence="2 3">CECT 9734</strain>
    </source>
</reference>